<dbReference type="InterPro" id="IPR054471">
    <property type="entry name" value="GPIID_WHD"/>
</dbReference>
<feature type="domain" description="GPI inositol-deacylase winged helix" evidence="2">
    <location>
        <begin position="100"/>
        <end position="165"/>
    </location>
</feature>
<dbReference type="AlphaFoldDB" id="A0A167P3G9"/>
<dbReference type="InterPro" id="IPR001680">
    <property type="entry name" value="WD40_rpt"/>
</dbReference>
<dbReference type="OrthoDB" id="1658288at2759"/>
<dbReference type="Pfam" id="PF00400">
    <property type="entry name" value="WD40"/>
    <property type="match status" value="1"/>
</dbReference>
<evidence type="ECO:0000313" key="4">
    <source>
        <dbReference type="Proteomes" id="UP000076874"/>
    </source>
</evidence>
<comment type="caution">
    <text evidence="3">The sequence shown here is derived from an EMBL/GenBank/DDBJ whole genome shotgun (WGS) entry which is preliminary data.</text>
</comment>
<protein>
    <submittedName>
        <fullName evidence="3">WD40 repeat-like-containing domain protein</fullName>
    </submittedName>
</protein>
<sequence length="1004" mass="110950">MFQLALAAPNDSLKLFIDDMMRNTPWDDEKLKSKITEDLLNKSQGSFLWLSLVLRDLVTCNTTEEVLETLEVIPPELSALYARQELLVARDLRPSDAPLVKSLLSWAACSERELHEEDLKEALKPKFPLLNVRHTLSRLCGDFVAVDRKGNISMAHHTANEFLTTAATSMLRVDTQEAHALILERCLTMLTSPRFKLRLKSHGCTGLLRYCCLSWPYHMARSDLVPKEENYVRQVFDLFGSPAVLAWIEAVAITGQISVLASASRALTQVTAIVRQTTAREDSVSHHSENIERLSSWATALVRIAGKFGTHLLQCPGSVYSLLPLFCPPDSVIARQFASTGPYAPKVTGISSPAWDDCLAKLTLSPNQRPEAIYCLDGFLGILTSDKCVNLYDTLSFEELRTFRHEETIATAQFSQGGNLLVTCGIRTMKVWDTATGRVLHRYSNPPGPGSRGLRAASVAFSRDTSEIIAFSLDSSIHRRKLSEEGDWVRVDFQGQDESTVARGRGSPFCSAFSPDGSKIALAYRAALTSVRDTETGSLIGLCVARDGYKITRNANTDHPLKLTWNPVTEHVVGIFLNGSVFKWDPSEPEAVEMDDRGILATEIACSADGRLIVTSHRDGSLKVFDFENFALLFSLSSMVRPSAMAFSPDGRRIYDLRQSVCSVWQPDALIRITEQDEHNGEASALCCGSSITGFSASEATAVMLQPVSVVAADGTSTAYAFGNDGGVVRYFPADSDQGVDLSCGLLGVRSLSFSLDGKSLTAGTLDNKVVVSKITPNGQLDGNSAFRLEALGAIRQTVLDARGEFLLTHDDESCYWMPHPNKRGFISVRPSSISYHDPGPDNETEKNPDLPGSMIERRWDIDWQRLDSVDWSNVAPTSSRRLQSIHRDDDLVVHRVFMTPDHKGMFLQLSGPGQIPGRREIRFTLLDTSFLLSSSMTDADPPSNRLQPRFLPKAILDTIEIPLGFLFDSHDPSRRGFRKGVDQAADVTLAFIDKDFWNAMILR</sequence>
<evidence type="ECO:0000259" key="2">
    <source>
        <dbReference type="Pfam" id="PF22939"/>
    </source>
</evidence>
<accession>A0A167P3G9</accession>
<evidence type="ECO:0000313" key="3">
    <source>
        <dbReference type="EMBL" id="OAA56249.1"/>
    </source>
</evidence>
<reference evidence="3 4" key="1">
    <citation type="journal article" date="2016" name="Genome Biol. Evol.">
        <title>Divergent and convergent evolution of fungal pathogenicity.</title>
        <authorList>
            <person name="Shang Y."/>
            <person name="Xiao G."/>
            <person name="Zheng P."/>
            <person name="Cen K."/>
            <person name="Zhan S."/>
            <person name="Wang C."/>
        </authorList>
    </citation>
    <scope>NUCLEOTIDE SEQUENCE [LARGE SCALE GENOMIC DNA]</scope>
    <source>
        <strain evidence="3 4">RCEF 264</strain>
    </source>
</reference>
<dbReference type="Proteomes" id="UP000076874">
    <property type="component" value="Unassembled WGS sequence"/>
</dbReference>
<dbReference type="EMBL" id="AZHD01000017">
    <property type="protein sequence ID" value="OAA56249.1"/>
    <property type="molecule type" value="Genomic_DNA"/>
</dbReference>
<gene>
    <name evidence="3" type="ORF">SPI_07860</name>
</gene>
<keyword evidence="4" id="KW-1185">Reference proteome</keyword>
<dbReference type="Gene3D" id="2.130.10.10">
    <property type="entry name" value="YVTN repeat-like/Quinoprotein amine dehydrogenase"/>
    <property type="match status" value="2"/>
</dbReference>
<name>A0A167P3G9_9HYPO</name>
<feature type="region of interest" description="Disordered" evidence="1">
    <location>
        <begin position="831"/>
        <end position="852"/>
    </location>
</feature>
<dbReference type="PANTHER" id="PTHR10039:SF16">
    <property type="entry name" value="GPI INOSITOL-DEACYLASE"/>
    <property type="match status" value="1"/>
</dbReference>
<dbReference type="Pfam" id="PF22939">
    <property type="entry name" value="WHD_GPIID"/>
    <property type="match status" value="1"/>
</dbReference>
<dbReference type="InterPro" id="IPR015943">
    <property type="entry name" value="WD40/YVTN_repeat-like_dom_sf"/>
</dbReference>
<dbReference type="SUPFAM" id="SSF50998">
    <property type="entry name" value="Quinoprotein alcohol dehydrogenase-like"/>
    <property type="match status" value="1"/>
</dbReference>
<dbReference type="InterPro" id="IPR011047">
    <property type="entry name" value="Quinoprotein_ADH-like_sf"/>
</dbReference>
<organism evidence="3 4">
    <name type="scientific">Niveomyces insectorum RCEF 264</name>
    <dbReference type="NCBI Taxonomy" id="1081102"/>
    <lineage>
        <taxon>Eukaryota</taxon>
        <taxon>Fungi</taxon>
        <taxon>Dikarya</taxon>
        <taxon>Ascomycota</taxon>
        <taxon>Pezizomycotina</taxon>
        <taxon>Sordariomycetes</taxon>
        <taxon>Hypocreomycetidae</taxon>
        <taxon>Hypocreales</taxon>
        <taxon>Cordycipitaceae</taxon>
        <taxon>Niveomyces</taxon>
    </lineage>
</organism>
<dbReference type="SMART" id="SM00320">
    <property type="entry name" value="WD40"/>
    <property type="match status" value="4"/>
</dbReference>
<dbReference type="PANTHER" id="PTHR10039">
    <property type="entry name" value="AMELOGENIN"/>
    <property type="match status" value="1"/>
</dbReference>
<evidence type="ECO:0000256" key="1">
    <source>
        <dbReference type="SAM" id="MobiDB-lite"/>
    </source>
</evidence>
<proteinExistence type="predicted"/>